<evidence type="ECO:0000256" key="2">
    <source>
        <dbReference type="ARBA" id="ARBA00020786"/>
    </source>
</evidence>
<dbReference type="PhylomeDB" id="A0A0G4EQN9"/>
<feature type="domain" description="EF-hand" evidence="7">
    <location>
        <begin position="6"/>
        <end position="41"/>
    </location>
</feature>
<keyword evidence="4" id="KW-0677">Repeat</keyword>
<evidence type="ECO:0000259" key="7">
    <source>
        <dbReference type="PROSITE" id="PS50222"/>
    </source>
</evidence>
<keyword evidence="9" id="KW-1185">Reference proteome</keyword>
<name>A0A0G4EQN9_VITBC</name>
<dbReference type="PANTHER" id="PTHR23048">
    <property type="entry name" value="MYOSIN LIGHT CHAIN 1, 3"/>
    <property type="match status" value="1"/>
</dbReference>
<keyword evidence="5" id="KW-0106">Calcium</keyword>
<dbReference type="CDD" id="cd00051">
    <property type="entry name" value="EFh"/>
    <property type="match status" value="1"/>
</dbReference>
<evidence type="ECO:0000256" key="3">
    <source>
        <dbReference type="ARBA" id="ARBA00022723"/>
    </source>
</evidence>
<comment type="similarity">
    <text evidence="1">Belongs to the centrin family.</text>
</comment>
<evidence type="ECO:0000313" key="9">
    <source>
        <dbReference type="Proteomes" id="UP000041254"/>
    </source>
</evidence>
<evidence type="ECO:0000256" key="5">
    <source>
        <dbReference type="ARBA" id="ARBA00022837"/>
    </source>
</evidence>
<feature type="domain" description="EF-hand" evidence="7">
    <location>
        <begin position="42"/>
        <end position="77"/>
    </location>
</feature>
<dbReference type="Pfam" id="PF13202">
    <property type="entry name" value="EF-hand_5"/>
    <property type="match status" value="1"/>
</dbReference>
<dbReference type="InParanoid" id="A0A0G4EQN9"/>
<organism evidence="8 9">
    <name type="scientific">Vitrella brassicaformis (strain CCMP3155)</name>
    <dbReference type="NCBI Taxonomy" id="1169540"/>
    <lineage>
        <taxon>Eukaryota</taxon>
        <taxon>Sar</taxon>
        <taxon>Alveolata</taxon>
        <taxon>Colpodellida</taxon>
        <taxon>Vitrellaceae</taxon>
        <taxon>Vitrella</taxon>
    </lineage>
</organism>
<feature type="domain" description="EF-hand" evidence="7">
    <location>
        <begin position="118"/>
        <end position="148"/>
    </location>
</feature>
<dbReference type="InterPro" id="IPR018247">
    <property type="entry name" value="EF_Hand_1_Ca_BS"/>
</dbReference>
<dbReference type="PROSITE" id="PS00018">
    <property type="entry name" value="EF_HAND_1"/>
    <property type="match status" value="3"/>
</dbReference>
<dbReference type="Proteomes" id="UP000041254">
    <property type="component" value="Unassembled WGS sequence"/>
</dbReference>
<dbReference type="PROSITE" id="PS50222">
    <property type="entry name" value="EF_HAND_2"/>
    <property type="match status" value="3"/>
</dbReference>
<evidence type="ECO:0000256" key="1">
    <source>
        <dbReference type="ARBA" id="ARBA00005253"/>
    </source>
</evidence>
<dbReference type="InterPro" id="IPR050230">
    <property type="entry name" value="CALM/Myosin/TropC-like"/>
</dbReference>
<dbReference type="Gene3D" id="1.10.238.10">
    <property type="entry name" value="EF-hand"/>
    <property type="match status" value="2"/>
</dbReference>
<gene>
    <name evidence="8" type="ORF">Vbra_12812</name>
</gene>
<dbReference type="SMART" id="SM00054">
    <property type="entry name" value="EFh"/>
    <property type="match status" value="3"/>
</dbReference>
<dbReference type="PANTHER" id="PTHR23048:SF0">
    <property type="entry name" value="CALMODULIN LIKE 3"/>
    <property type="match status" value="1"/>
</dbReference>
<accession>A0A0G4EQN9</accession>
<keyword evidence="6" id="KW-0007">Acetylation</keyword>
<proteinExistence type="inferred from homology"/>
<protein>
    <recommendedName>
        <fullName evidence="2">Calmodulin</fullName>
    </recommendedName>
</protein>
<reference evidence="8 9" key="1">
    <citation type="submission" date="2014-11" db="EMBL/GenBank/DDBJ databases">
        <authorList>
            <person name="Zhu J."/>
            <person name="Qi W."/>
            <person name="Song R."/>
        </authorList>
    </citation>
    <scope>NUCLEOTIDE SEQUENCE [LARGE SCALE GENOMIC DNA]</scope>
</reference>
<evidence type="ECO:0000313" key="8">
    <source>
        <dbReference type="EMBL" id="CEM00543.1"/>
    </source>
</evidence>
<dbReference type="EMBL" id="CDMY01000295">
    <property type="protein sequence ID" value="CEM00543.1"/>
    <property type="molecule type" value="Genomic_DNA"/>
</dbReference>
<dbReference type="FunFam" id="1.10.238.10:FF:000178">
    <property type="entry name" value="Calmodulin-2 A"/>
    <property type="match status" value="1"/>
</dbReference>
<dbReference type="InterPro" id="IPR011992">
    <property type="entry name" value="EF-hand-dom_pair"/>
</dbReference>
<dbReference type="OrthoDB" id="26525at2759"/>
<dbReference type="VEuPathDB" id="CryptoDB:Vbra_12812"/>
<dbReference type="GO" id="GO:0016460">
    <property type="term" value="C:myosin II complex"/>
    <property type="evidence" value="ECO:0007669"/>
    <property type="project" value="TreeGrafter"/>
</dbReference>
<dbReference type="SUPFAM" id="SSF47473">
    <property type="entry name" value="EF-hand"/>
    <property type="match status" value="1"/>
</dbReference>
<dbReference type="OMA" id="DMWRIRE"/>
<dbReference type="InterPro" id="IPR001751">
    <property type="entry name" value="S100/CaBP7/8-like_CS"/>
</dbReference>
<keyword evidence="3" id="KW-0479">Metal-binding</keyword>
<dbReference type="PROSITE" id="PS00303">
    <property type="entry name" value="S100_CABP"/>
    <property type="match status" value="1"/>
</dbReference>
<dbReference type="STRING" id="1169540.A0A0G4EQN9"/>
<evidence type="ECO:0000256" key="4">
    <source>
        <dbReference type="ARBA" id="ARBA00022737"/>
    </source>
</evidence>
<sequence length="148" mass="16678">MVLDEVFIEKCRQAFATFDADGSGTIDRDEMKLLLEAIGENPTEEELFRFMNDIDEDGTGQIEFEEFLKAFEKQRSTTSNVEDEQDTVDAWVALGGEADKSGLLDVDKLIKIVKDDFAMTIDIAKLVKELDTNQDGKVDYSEFAVLFS</sequence>
<dbReference type="AlphaFoldDB" id="A0A0G4EQN9"/>
<dbReference type="InterPro" id="IPR002048">
    <property type="entry name" value="EF_hand_dom"/>
</dbReference>
<dbReference type="GO" id="GO:0005509">
    <property type="term" value="F:calcium ion binding"/>
    <property type="evidence" value="ECO:0007669"/>
    <property type="project" value="InterPro"/>
</dbReference>
<dbReference type="Pfam" id="PF13499">
    <property type="entry name" value="EF-hand_7"/>
    <property type="match status" value="1"/>
</dbReference>
<evidence type="ECO:0000256" key="6">
    <source>
        <dbReference type="ARBA" id="ARBA00022990"/>
    </source>
</evidence>